<dbReference type="OrthoDB" id="6158007at2759"/>
<dbReference type="Proteomes" id="UP000014760">
    <property type="component" value="Unassembled WGS sequence"/>
</dbReference>
<evidence type="ECO:0000256" key="1">
    <source>
        <dbReference type="SAM" id="Coils"/>
    </source>
</evidence>
<dbReference type="EMBL" id="KB304479">
    <property type="protein sequence ID" value="ELU02007.1"/>
    <property type="molecule type" value="Genomic_DNA"/>
</dbReference>
<evidence type="ECO:0000313" key="4">
    <source>
        <dbReference type="Proteomes" id="UP000014760"/>
    </source>
</evidence>
<name>R7UFH0_CAPTE</name>
<feature type="coiled-coil region" evidence="1">
    <location>
        <begin position="117"/>
        <end position="151"/>
    </location>
</feature>
<protein>
    <recommendedName>
        <fullName evidence="5">Endonuclease/exonuclease/phosphatase domain-containing protein</fullName>
    </recommendedName>
</protein>
<evidence type="ECO:0000313" key="2">
    <source>
        <dbReference type="EMBL" id="ELU02007.1"/>
    </source>
</evidence>
<dbReference type="InterPro" id="IPR036691">
    <property type="entry name" value="Endo/exonu/phosph_ase_sf"/>
</dbReference>
<dbReference type="HOGENOM" id="CLU_343318_0_0_1"/>
<dbReference type="PANTHER" id="PTHR33776:SF4">
    <property type="entry name" value="ENDONUCLEASE_EXONUCLEASE_PHOSPHATASE DOMAIN-CONTAINING PROTEIN"/>
    <property type="match status" value="1"/>
</dbReference>
<dbReference type="EMBL" id="AMQN01009058">
    <property type="status" value="NOT_ANNOTATED_CDS"/>
    <property type="molecule type" value="Genomic_DNA"/>
</dbReference>
<reference evidence="2 4" key="2">
    <citation type="journal article" date="2013" name="Nature">
        <title>Insights into bilaterian evolution from three spiralian genomes.</title>
        <authorList>
            <person name="Simakov O."/>
            <person name="Marletaz F."/>
            <person name="Cho S.J."/>
            <person name="Edsinger-Gonzales E."/>
            <person name="Havlak P."/>
            <person name="Hellsten U."/>
            <person name="Kuo D.H."/>
            <person name="Larsson T."/>
            <person name="Lv J."/>
            <person name="Arendt D."/>
            <person name="Savage R."/>
            <person name="Osoegawa K."/>
            <person name="de Jong P."/>
            <person name="Grimwood J."/>
            <person name="Chapman J.A."/>
            <person name="Shapiro H."/>
            <person name="Aerts A."/>
            <person name="Otillar R.P."/>
            <person name="Terry A.Y."/>
            <person name="Boore J.L."/>
            <person name="Grigoriev I.V."/>
            <person name="Lindberg D.R."/>
            <person name="Seaver E.C."/>
            <person name="Weisblat D.A."/>
            <person name="Putnam N.H."/>
            <person name="Rokhsar D.S."/>
        </authorList>
    </citation>
    <scope>NUCLEOTIDE SEQUENCE</scope>
    <source>
        <strain evidence="2 4">I ESC-2004</strain>
    </source>
</reference>
<keyword evidence="4" id="KW-1185">Reference proteome</keyword>
<dbReference type="STRING" id="283909.R7UFH0"/>
<proteinExistence type="predicted"/>
<evidence type="ECO:0000313" key="3">
    <source>
        <dbReference type="EnsemblMetazoa" id="CapteP192879"/>
    </source>
</evidence>
<accession>R7UFH0</accession>
<evidence type="ECO:0008006" key="5">
    <source>
        <dbReference type="Google" id="ProtNLM"/>
    </source>
</evidence>
<organism evidence="2">
    <name type="scientific">Capitella teleta</name>
    <name type="common">Polychaete worm</name>
    <dbReference type="NCBI Taxonomy" id="283909"/>
    <lineage>
        <taxon>Eukaryota</taxon>
        <taxon>Metazoa</taxon>
        <taxon>Spiralia</taxon>
        <taxon>Lophotrochozoa</taxon>
        <taxon>Annelida</taxon>
        <taxon>Polychaeta</taxon>
        <taxon>Sedentaria</taxon>
        <taxon>Scolecida</taxon>
        <taxon>Capitellidae</taxon>
        <taxon>Capitella</taxon>
    </lineage>
</organism>
<dbReference type="AlphaFoldDB" id="R7UFH0"/>
<gene>
    <name evidence="2" type="ORF">CAPTEDRAFT_192879</name>
</gene>
<dbReference type="PANTHER" id="PTHR33776">
    <property type="entry name" value="ENDO/EXONUCLEASE/PHOSPHATASE DOMAIN-CONTAINING PROTEIN"/>
    <property type="match status" value="1"/>
</dbReference>
<dbReference type="EnsemblMetazoa" id="CapteT192879">
    <property type="protein sequence ID" value="CapteP192879"/>
    <property type="gene ID" value="CapteG192879"/>
</dbReference>
<sequence length="825" mass="94944">MSTDGSLRRLQAVAQGVLLRHVRGARQTDARPGFLGPVQIRYCSAQSCDSNNHIGVSLRPTPTISKQSKVRDQLVAHIYHGSPYAVGGNTMKKEDLKNVLLDLIDYVKKANKNDSVMLQILEEVKKGCNEREELEEEMIQLKSNNEVLLKELADVKSHLSALHLHQQPTMENDSSPPPSFADAVKKSVHPALKEDKAKCDVIISKVEEKGKDKSFAADLCSKISFDTKPIGVMRLGRKKEDTHHHRLLKLSFSTNFEACAFCSRFEEVRKYKPNDLSGFRVRPGRKQEDQAAFRKRAIVANILNKEAKREGDMCSYSKLDVPTKKYYNFDFFLFPSLRTLFPIYPILPMFCPPPNYLCTQCTNNPLTTLPFYELDTHSFSLVIQDLNDAQPRIPMNIDSLNAMTFDVFNVDDKSAIDELDDIDPDLCFYNQISSNRCSDYYSENSLQRLCKPHPSSLSIFHCNIRSFFANSNELMNMMTTINYEFPIICLSETWLGATNCHLANIPSYNHEYSIRNARIGGAGDYNINLLTTKSHLSYSDFVDVLFANSFLPTINKPTRITGSSATIIDNIFINNLTRASITSGILANSISDHCPVFCFTLFHNNKSNQNNFIIKRLFTDRNKNKFHDLISSTQWDQVLNEANCRTAFTSFYTQFTTIFDQSFPLTKIKLGYKNRKPWLTDAMKNSIKMKNKLYCKYLKTKNPNDQKQYKSYKITLRSILYKAERTHYDQLFCRNKNNLRKSWEVIKTVIHKQKFNNKQQYNMEVNGKKTSDLDIITKHFNEYFINVGPNLSKSIPYSNIDPISYITQTNRYSYVHQTHKRNRNR</sequence>
<dbReference type="SUPFAM" id="SSF56219">
    <property type="entry name" value="DNase I-like"/>
    <property type="match status" value="1"/>
</dbReference>
<keyword evidence="1" id="KW-0175">Coiled coil</keyword>
<reference evidence="3" key="3">
    <citation type="submission" date="2015-06" db="UniProtKB">
        <authorList>
            <consortium name="EnsemblMetazoa"/>
        </authorList>
    </citation>
    <scope>IDENTIFICATION</scope>
</reference>
<reference evidence="4" key="1">
    <citation type="submission" date="2012-12" db="EMBL/GenBank/DDBJ databases">
        <authorList>
            <person name="Hellsten U."/>
            <person name="Grimwood J."/>
            <person name="Chapman J.A."/>
            <person name="Shapiro H."/>
            <person name="Aerts A."/>
            <person name="Otillar R.P."/>
            <person name="Terry A.Y."/>
            <person name="Boore J.L."/>
            <person name="Simakov O."/>
            <person name="Marletaz F."/>
            <person name="Cho S.-J."/>
            <person name="Edsinger-Gonzales E."/>
            <person name="Havlak P."/>
            <person name="Kuo D.-H."/>
            <person name="Larsson T."/>
            <person name="Lv J."/>
            <person name="Arendt D."/>
            <person name="Savage R."/>
            <person name="Osoegawa K."/>
            <person name="de Jong P."/>
            <person name="Lindberg D.R."/>
            <person name="Seaver E.C."/>
            <person name="Weisblat D.A."/>
            <person name="Putnam N.H."/>
            <person name="Grigoriev I.V."/>
            <person name="Rokhsar D.S."/>
        </authorList>
    </citation>
    <scope>NUCLEOTIDE SEQUENCE</scope>
    <source>
        <strain evidence="4">I ESC-2004</strain>
    </source>
</reference>